<dbReference type="InterPro" id="IPR026555">
    <property type="entry name" value="NSL3/Tex30"/>
</dbReference>
<feature type="domain" description="KANL3/Tex30 alpha/beta hydrolase-like" evidence="1">
    <location>
        <begin position="30"/>
        <end position="187"/>
    </location>
</feature>
<reference evidence="2 3" key="1">
    <citation type="submission" date="2023-07" db="EMBL/GenBank/DDBJ databases">
        <title>Sorghum-associated microbial communities from plants grown in Nebraska, USA.</title>
        <authorList>
            <person name="Schachtman D."/>
        </authorList>
    </citation>
    <scope>NUCLEOTIDE SEQUENCE [LARGE SCALE GENOMIC DNA]</scope>
    <source>
        <strain evidence="2 3">BE248</strain>
    </source>
</reference>
<dbReference type="SUPFAM" id="SSF53474">
    <property type="entry name" value="alpha/beta-Hydrolases"/>
    <property type="match status" value="1"/>
</dbReference>
<keyword evidence="3" id="KW-1185">Reference proteome</keyword>
<gene>
    <name evidence="2" type="ORF">J2X11_000214</name>
</gene>
<dbReference type="Gene3D" id="3.40.50.1820">
    <property type="entry name" value="alpha/beta hydrolase"/>
    <property type="match status" value="1"/>
</dbReference>
<accession>A0ABU1UJP0</accession>
<evidence type="ECO:0000259" key="1">
    <source>
        <dbReference type="Pfam" id="PF20408"/>
    </source>
</evidence>
<sequence>MTELAVSLVPTPHGDARVHLARPDVDPIGLMMLGHGAGGGVTAHDLTLASEEALRAGLVVALVEQPYRVAGRKAPAPPAQVDAAWIEVASQVHPEDLPLVVGGRSFGGRVACRTSGAVGATGVLCLAFPLHPPGRPEKSRLLELTAVTVPTLVVQGDRDPFGVPDPKTLQEEVTLVVVSGDHSLKKEAPAIRSAISIWLADLISGA</sequence>
<dbReference type="RefSeq" id="WP_309965563.1">
    <property type="nucleotide sequence ID" value="NZ_JAVDWH010000001.1"/>
</dbReference>
<name>A0ABU1UJP0_9ACTN</name>
<protein>
    <submittedName>
        <fullName evidence="2">Alpha/beta-hydrolase family hydrolase</fullName>
    </submittedName>
</protein>
<proteinExistence type="predicted"/>
<dbReference type="EMBL" id="JAVDWH010000001">
    <property type="protein sequence ID" value="MDR7085375.1"/>
    <property type="molecule type" value="Genomic_DNA"/>
</dbReference>
<evidence type="ECO:0000313" key="2">
    <source>
        <dbReference type="EMBL" id="MDR7085375.1"/>
    </source>
</evidence>
<dbReference type="InterPro" id="IPR029058">
    <property type="entry name" value="AB_hydrolase_fold"/>
</dbReference>
<dbReference type="Pfam" id="PF20408">
    <property type="entry name" value="Abhydrolase_11"/>
    <property type="match status" value="1"/>
</dbReference>
<dbReference type="InterPro" id="IPR046879">
    <property type="entry name" value="KANL3/Tex30_Abhydrolase"/>
</dbReference>
<organism evidence="2 3">
    <name type="scientific">Aeromicrobium panaciterrae</name>
    <dbReference type="NCBI Taxonomy" id="363861"/>
    <lineage>
        <taxon>Bacteria</taxon>
        <taxon>Bacillati</taxon>
        <taxon>Actinomycetota</taxon>
        <taxon>Actinomycetes</taxon>
        <taxon>Propionibacteriales</taxon>
        <taxon>Nocardioidaceae</taxon>
        <taxon>Aeromicrobium</taxon>
    </lineage>
</organism>
<dbReference type="Proteomes" id="UP001257739">
    <property type="component" value="Unassembled WGS sequence"/>
</dbReference>
<dbReference type="PANTHER" id="PTHR13136">
    <property type="entry name" value="TESTIS DEVELOPMENT PROTEIN PRTD"/>
    <property type="match status" value="1"/>
</dbReference>
<dbReference type="PANTHER" id="PTHR13136:SF11">
    <property type="entry name" value="TESTIS-EXPRESSED PROTEIN 30"/>
    <property type="match status" value="1"/>
</dbReference>
<evidence type="ECO:0000313" key="3">
    <source>
        <dbReference type="Proteomes" id="UP001257739"/>
    </source>
</evidence>
<comment type="caution">
    <text evidence="2">The sequence shown here is derived from an EMBL/GenBank/DDBJ whole genome shotgun (WGS) entry which is preliminary data.</text>
</comment>